<keyword evidence="3" id="KW-0633">Potassium transport</keyword>
<dbReference type="SUPFAM" id="SSF81324">
    <property type="entry name" value="Voltage-gated potassium channels"/>
    <property type="match status" value="1"/>
</dbReference>
<accession>F0TAK4</accession>
<keyword evidence="2" id="KW-0813">Transport</keyword>
<keyword evidence="16" id="KW-1185">Reference proteome</keyword>
<gene>
    <name evidence="15" type="ordered locus">Metbo_1854</name>
</gene>
<dbReference type="KEGG" id="mel:Metbo_1854"/>
<dbReference type="GO" id="GO:0001508">
    <property type="term" value="P:action potential"/>
    <property type="evidence" value="ECO:0007669"/>
    <property type="project" value="TreeGrafter"/>
</dbReference>
<keyword evidence="4 13" id="KW-0812">Transmembrane</keyword>
<sequence>MNININQRNIFQGFIIVLIIVDLVLLMFITFSTVSQPIFLTIVYFDLLVCFILFADFIYRIRQCDNKKAFIRKNWTDIIAMAPLDILYFSPITVPPNYMFIIRLFRFTRLIALFRREWKYISSFFKQTHINFAMGMLLFTMFAGTILFYLVEHSVNPEVHTFWDALWFTVTTMISGNSNIVPSTYYGEGISVLMMLIGISFVGILTASLASWLISKSKNNEEDSQEKKLENLQTDITEIKTDISNLTKDIKELKNSFKK</sequence>
<dbReference type="InterPro" id="IPR027359">
    <property type="entry name" value="Volt_channel_dom_sf"/>
</dbReference>
<evidence type="ECO:0000256" key="10">
    <source>
        <dbReference type="ARBA" id="ARBA00023136"/>
    </source>
</evidence>
<evidence type="ECO:0000256" key="11">
    <source>
        <dbReference type="ARBA" id="ARBA00023303"/>
    </source>
</evidence>
<evidence type="ECO:0000256" key="3">
    <source>
        <dbReference type="ARBA" id="ARBA00022538"/>
    </source>
</evidence>
<dbReference type="Proteomes" id="UP000007490">
    <property type="component" value="Chromosome"/>
</dbReference>
<evidence type="ECO:0000313" key="16">
    <source>
        <dbReference type="Proteomes" id="UP000007490"/>
    </source>
</evidence>
<dbReference type="AlphaFoldDB" id="F0TAK4"/>
<dbReference type="HOGENOM" id="CLU_011722_6_1_2"/>
<organism evidence="15 16">
    <name type="scientific">Methanobacterium lacus (strain AL-21)</name>
    <dbReference type="NCBI Taxonomy" id="877455"/>
    <lineage>
        <taxon>Archaea</taxon>
        <taxon>Methanobacteriati</taxon>
        <taxon>Methanobacteriota</taxon>
        <taxon>Methanomada group</taxon>
        <taxon>Methanobacteria</taxon>
        <taxon>Methanobacteriales</taxon>
        <taxon>Methanobacteriaceae</taxon>
        <taxon>Methanobacterium</taxon>
    </lineage>
</organism>
<evidence type="ECO:0000256" key="4">
    <source>
        <dbReference type="ARBA" id="ARBA00022692"/>
    </source>
</evidence>
<feature type="transmembrane region" description="Helical" evidence="13">
    <location>
        <begin position="130"/>
        <end position="151"/>
    </location>
</feature>
<keyword evidence="12" id="KW-0175">Coiled coil</keyword>
<feature type="domain" description="Ion transport" evidence="14">
    <location>
        <begin position="9"/>
        <end position="209"/>
    </location>
</feature>
<evidence type="ECO:0000256" key="2">
    <source>
        <dbReference type="ARBA" id="ARBA00022448"/>
    </source>
</evidence>
<keyword evidence="6" id="KW-0851">Voltage-gated channel</keyword>
<reference evidence="15 16" key="2">
    <citation type="journal article" date="2014" name="Int. J. Syst. Evol. Microbiol.">
        <title>Methanobacterium paludis sp. nov. and a novel strain of Methanobacterium lacus isolated from northern peatlands.</title>
        <authorList>
            <person name="Cadillo-Quiroz H."/>
            <person name="Brauer S.L."/>
            <person name="Goodson N."/>
            <person name="Yavitt J.B."/>
            <person name="Zinder S.H."/>
        </authorList>
    </citation>
    <scope>NUCLEOTIDE SEQUENCE [LARGE SCALE GENOMIC DNA]</scope>
    <source>
        <strain evidence="15 16">AL-21</strain>
    </source>
</reference>
<reference evidence="16" key="1">
    <citation type="submission" date="2011-02" db="EMBL/GenBank/DDBJ databases">
        <title>Complete sequence of Methanobacterium sp. AL-21.</title>
        <authorList>
            <consortium name="US DOE Joint Genome Institute"/>
            <person name="Lucas S."/>
            <person name="Copeland A."/>
            <person name="Lapidus A."/>
            <person name="Cheng J.-F."/>
            <person name="Goodwin L."/>
            <person name="Pitluck S."/>
            <person name="Chertkov O."/>
            <person name="Detter J.C."/>
            <person name="Han C."/>
            <person name="Tapia R."/>
            <person name="Land M."/>
            <person name="Hauser L."/>
            <person name="Kyrpides N."/>
            <person name="Ivanova N."/>
            <person name="Mikhailova N."/>
            <person name="Pagani I."/>
            <person name="Cadillo-Quiroz H."/>
            <person name="Imachi H."/>
            <person name="Zinder S."/>
            <person name="Liu W."/>
            <person name="Woyke T."/>
        </authorList>
    </citation>
    <scope>NUCLEOTIDE SEQUENCE [LARGE SCALE GENOMIC DNA]</scope>
    <source>
        <strain evidence="16">AL-21</strain>
    </source>
</reference>
<keyword evidence="11" id="KW-0407">Ion channel</keyword>
<evidence type="ECO:0000256" key="8">
    <source>
        <dbReference type="ARBA" id="ARBA00022989"/>
    </source>
</evidence>
<dbReference type="InterPro" id="IPR005821">
    <property type="entry name" value="Ion_trans_dom"/>
</dbReference>
<feature type="coiled-coil region" evidence="12">
    <location>
        <begin position="215"/>
        <end position="256"/>
    </location>
</feature>
<dbReference type="GO" id="GO:0005249">
    <property type="term" value="F:voltage-gated potassium channel activity"/>
    <property type="evidence" value="ECO:0007669"/>
    <property type="project" value="InterPro"/>
</dbReference>
<dbReference type="GO" id="GO:0008076">
    <property type="term" value="C:voltage-gated potassium channel complex"/>
    <property type="evidence" value="ECO:0007669"/>
    <property type="project" value="InterPro"/>
</dbReference>
<dbReference type="EMBL" id="CP002551">
    <property type="protein sequence ID" value="ADZ10076.1"/>
    <property type="molecule type" value="Genomic_DNA"/>
</dbReference>
<feature type="transmembrane region" description="Helical" evidence="13">
    <location>
        <begin position="38"/>
        <end position="59"/>
    </location>
</feature>
<evidence type="ECO:0000256" key="1">
    <source>
        <dbReference type="ARBA" id="ARBA00004141"/>
    </source>
</evidence>
<evidence type="ECO:0000256" key="9">
    <source>
        <dbReference type="ARBA" id="ARBA00023065"/>
    </source>
</evidence>
<evidence type="ECO:0000259" key="14">
    <source>
        <dbReference type="Pfam" id="PF00520"/>
    </source>
</evidence>
<keyword evidence="10 13" id="KW-0472">Membrane</keyword>
<evidence type="ECO:0000256" key="5">
    <source>
        <dbReference type="ARBA" id="ARBA00022826"/>
    </source>
</evidence>
<dbReference type="Pfam" id="PF00520">
    <property type="entry name" value="Ion_trans"/>
    <property type="match status" value="1"/>
</dbReference>
<dbReference type="InterPro" id="IPR028325">
    <property type="entry name" value="VG_K_chnl"/>
</dbReference>
<evidence type="ECO:0000256" key="6">
    <source>
        <dbReference type="ARBA" id="ARBA00022882"/>
    </source>
</evidence>
<dbReference type="Gene3D" id="1.10.287.70">
    <property type="match status" value="1"/>
</dbReference>
<feature type="transmembrane region" description="Helical" evidence="13">
    <location>
        <begin position="12"/>
        <end position="32"/>
    </location>
</feature>
<dbReference type="Gene3D" id="1.20.120.350">
    <property type="entry name" value="Voltage-gated potassium channels. Chain C"/>
    <property type="match status" value="1"/>
</dbReference>
<evidence type="ECO:0000256" key="13">
    <source>
        <dbReference type="SAM" id="Phobius"/>
    </source>
</evidence>
<evidence type="ECO:0000256" key="12">
    <source>
        <dbReference type="SAM" id="Coils"/>
    </source>
</evidence>
<dbReference type="PANTHER" id="PTHR11537">
    <property type="entry name" value="VOLTAGE-GATED POTASSIUM CHANNEL"/>
    <property type="match status" value="1"/>
</dbReference>
<keyword evidence="8 13" id="KW-1133">Transmembrane helix</keyword>
<dbReference type="OrthoDB" id="71585at2157"/>
<proteinExistence type="predicted"/>
<keyword evidence="9" id="KW-0406">Ion transport</keyword>
<evidence type="ECO:0000256" key="7">
    <source>
        <dbReference type="ARBA" id="ARBA00022958"/>
    </source>
</evidence>
<name>F0TAK4_METLA</name>
<comment type="subcellular location">
    <subcellularLocation>
        <location evidence="1">Membrane</location>
        <topology evidence="1">Multi-pass membrane protein</topology>
    </subcellularLocation>
</comment>
<protein>
    <submittedName>
        <fullName evidence="15">Ion transport 2 domain protein</fullName>
    </submittedName>
</protein>
<keyword evidence="7" id="KW-0630">Potassium</keyword>
<feature type="transmembrane region" description="Helical" evidence="13">
    <location>
        <begin position="192"/>
        <end position="214"/>
    </location>
</feature>
<evidence type="ECO:0000313" key="15">
    <source>
        <dbReference type="EMBL" id="ADZ10076.1"/>
    </source>
</evidence>
<keyword evidence="5" id="KW-0631">Potassium channel</keyword>
<dbReference type="eggNOG" id="arCOG01964">
    <property type="taxonomic scope" value="Archaea"/>
</dbReference>
<dbReference type="PANTHER" id="PTHR11537:SF254">
    <property type="entry name" value="POTASSIUM VOLTAGE-GATED CHANNEL PROTEIN SHAB"/>
    <property type="match status" value="1"/>
</dbReference>